<protein>
    <submittedName>
        <fullName evidence="3">WGS project CCBQ000000000 data, contig 00106</fullName>
    </submittedName>
</protein>
<dbReference type="Pfam" id="PF10395">
    <property type="entry name" value="Utp8_b_propeller"/>
    <property type="match status" value="1"/>
</dbReference>
<dbReference type="AlphaFoldDB" id="A0A0A8L7U5"/>
<sequence>MASISQPFRLSSLPKIPSLSNYANQTEYLQVVDNLSPSANKVNIGISGSSISQYLINPTPKLVFNLPIPSTNIVTACDVDENSDNLETWCYGLEARKVSHLHLATKPVIQDATSSSNAEISSKFKYKLKAKAVSIKVYSKAEKVLVVLQNGLIQTFDHELKLLNTIDISYDNVKFVQPFQDGQGNDFVFVLCQLNDNKLCYKLFQVGEFVTCIELNSIILENTTLDGAKLCYQFGKLYILKDSNELSIYQLPHLQLQSNIQLPFVSKGSVTSIKPVSSNRVLLTSDNIIYLVDLLYNAVLFEKEIKSVKAIQLLSSAAVLDNSDDNRKTIALGVSTKNGTNPSSYLDVINIDVGTGTLKDAMGKGFMVKQKRGLQKLFNESNEDEDAELPSPEYEAILKQLKTCKKAENFDSIFFKKLSLSKAYYTDNDRFLNDNDLLTQIIDALFANFKDEYPDALTYLLTHPLFPPAHSKGLLTKLKNNPRLFKQAIVTCPNVPLDDLLTELFNITNVELCFDITLRVLQDYKKESIKAGIRKIEKMDITNFLDMILSSDKPDSDLQLNKLQIFQLMSLIIDSIGLFALDDEYLEKLSSFVDAQVTVVSQNTELLHLMDHYTRNSSFINNKSNSSTHSSATQPISAYTVDYLEC</sequence>
<evidence type="ECO:0000259" key="1">
    <source>
        <dbReference type="Pfam" id="PF10395"/>
    </source>
</evidence>
<dbReference type="SUPFAM" id="SSF50978">
    <property type="entry name" value="WD40 repeat-like"/>
    <property type="match status" value="1"/>
</dbReference>
<dbReference type="OrthoDB" id="4055624at2759"/>
<evidence type="ECO:0000313" key="4">
    <source>
        <dbReference type="Proteomes" id="UP000031516"/>
    </source>
</evidence>
<evidence type="ECO:0000313" key="3">
    <source>
        <dbReference type="EMBL" id="CDO94301.1"/>
    </source>
</evidence>
<reference evidence="3 4" key="1">
    <citation type="submission" date="2014-03" db="EMBL/GenBank/DDBJ databases">
        <title>The genome of Kluyveromyces dobzhanskii.</title>
        <authorList>
            <person name="Nystedt B."/>
            <person name="Astrom S."/>
        </authorList>
    </citation>
    <scope>NUCLEOTIDE SEQUENCE [LARGE SCALE GENOMIC DNA]</scope>
    <source>
        <strain evidence="3 4">CBS 2104</strain>
    </source>
</reference>
<dbReference type="InterPro" id="IPR053881">
    <property type="entry name" value="Utp8_C"/>
</dbReference>
<dbReference type="InterPro" id="IPR036322">
    <property type="entry name" value="WD40_repeat_dom_sf"/>
</dbReference>
<dbReference type="Proteomes" id="UP000031516">
    <property type="component" value="Unassembled WGS sequence"/>
</dbReference>
<dbReference type="Pfam" id="PF22542">
    <property type="entry name" value="Utp8_C"/>
    <property type="match status" value="1"/>
</dbReference>
<dbReference type="InterPro" id="IPR018843">
    <property type="entry name" value="Utp8_b-prop"/>
</dbReference>
<evidence type="ECO:0000259" key="2">
    <source>
        <dbReference type="Pfam" id="PF22542"/>
    </source>
</evidence>
<feature type="domain" description="Utp8 beta-propeller" evidence="1">
    <location>
        <begin position="1"/>
        <end position="366"/>
    </location>
</feature>
<proteinExistence type="predicted"/>
<dbReference type="EMBL" id="CCBQ010000037">
    <property type="protein sequence ID" value="CDO94301.1"/>
    <property type="molecule type" value="Genomic_DNA"/>
</dbReference>
<name>A0A0A8L7U5_9SACH</name>
<gene>
    <name evidence="3" type="ORF">KLDO_g2573</name>
</gene>
<feature type="domain" description="Utp8 C-terminal" evidence="2">
    <location>
        <begin position="372"/>
        <end position="633"/>
    </location>
</feature>
<accession>A0A0A8L7U5</accession>
<organism evidence="3 4">
    <name type="scientific">Kluyveromyces dobzhanskii CBS 2104</name>
    <dbReference type="NCBI Taxonomy" id="1427455"/>
    <lineage>
        <taxon>Eukaryota</taxon>
        <taxon>Fungi</taxon>
        <taxon>Dikarya</taxon>
        <taxon>Ascomycota</taxon>
        <taxon>Saccharomycotina</taxon>
        <taxon>Saccharomycetes</taxon>
        <taxon>Saccharomycetales</taxon>
        <taxon>Saccharomycetaceae</taxon>
        <taxon>Kluyveromyces</taxon>
    </lineage>
</organism>
<keyword evidence="4" id="KW-1185">Reference proteome</keyword>
<comment type="caution">
    <text evidence="3">The sequence shown here is derived from an EMBL/GenBank/DDBJ whole genome shotgun (WGS) entry which is preliminary data.</text>
</comment>